<sequence>MAIVDNEKMWLALERIAFNSKKHASILRSENLEVLELICPDLEARCFFAEFSFDTVVEIGAYCFNESNELKKEYTWDDAFKYALRHNLLLVGSTANGDLVALDLNDYQIGILFHDYFLEDEGEDPRKYLIKMDCSIGQFFMNSVSIDEYPVDAYEAAAYTGAEFTGYWSPENTE</sequence>
<name>A0ABY7LS62_9BACT</name>
<protein>
    <recommendedName>
        <fullName evidence="3">SMI1/KNR4 family protein</fullName>
    </recommendedName>
</protein>
<evidence type="ECO:0008006" key="3">
    <source>
        <dbReference type="Google" id="ProtNLM"/>
    </source>
</evidence>
<reference evidence="1 2" key="1">
    <citation type="submission" date="2022-12" db="EMBL/GenBank/DDBJ databases">
        <title>Hymenobacter canadensis sp. nov. isolated from lake water of the Cambridge Bay, Canada.</title>
        <authorList>
            <person name="Kim W.H."/>
            <person name="Lee Y.M."/>
        </authorList>
    </citation>
    <scope>NUCLEOTIDE SEQUENCE [LARGE SCALE GENOMIC DNA]</scope>
    <source>
        <strain evidence="1 2">PAMC 29467</strain>
    </source>
</reference>
<evidence type="ECO:0000313" key="2">
    <source>
        <dbReference type="Proteomes" id="UP001211005"/>
    </source>
</evidence>
<proteinExistence type="predicted"/>
<dbReference type="RefSeq" id="WP_269561292.1">
    <property type="nucleotide sequence ID" value="NZ_CP114767.1"/>
</dbReference>
<dbReference type="EMBL" id="CP114767">
    <property type="protein sequence ID" value="WBA43248.1"/>
    <property type="molecule type" value="Genomic_DNA"/>
</dbReference>
<dbReference type="Proteomes" id="UP001211005">
    <property type="component" value="Chromosome"/>
</dbReference>
<accession>A0ABY7LS62</accession>
<evidence type="ECO:0000313" key="1">
    <source>
        <dbReference type="EMBL" id="WBA43248.1"/>
    </source>
</evidence>
<organism evidence="1 2">
    <name type="scientific">Hymenobacter canadensis</name>
    <dbReference type="NCBI Taxonomy" id="2999067"/>
    <lineage>
        <taxon>Bacteria</taxon>
        <taxon>Pseudomonadati</taxon>
        <taxon>Bacteroidota</taxon>
        <taxon>Cytophagia</taxon>
        <taxon>Cytophagales</taxon>
        <taxon>Hymenobacteraceae</taxon>
        <taxon>Hymenobacter</taxon>
    </lineage>
</organism>
<keyword evidence="2" id="KW-1185">Reference proteome</keyword>
<gene>
    <name evidence="1" type="ORF">O3303_06690</name>
</gene>